<keyword evidence="7 16" id="KW-0732">Signal</keyword>
<evidence type="ECO:0000256" key="15">
    <source>
        <dbReference type="RuleBase" id="RU003357"/>
    </source>
</evidence>
<dbReference type="GO" id="GO:0009279">
    <property type="term" value="C:cell outer membrane"/>
    <property type="evidence" value="ECO:0007669"/>
    <property type="project" value="UniProtKB-SubCell"/>
</dbReference>
<evidence type="ECO:0000256" key="9">
    <source>
        <dbReference type="ARBA" id="ARBA00023065"/>
    </source>
</evidence>
<dbReference type="InterPro" id="IPR000531">
    <property type="entry name" value="Beta-barrel_TonB"/>
</dbReference>
<dbReference type="InterPro" id="IPR013784">
    <property type="entry name" value="Carb-bd-like_fold"/>
</dbReference>
<sequence length="783" mass="86924">MRFFTLLAALLVGSTSLMAQTGIVRGKITTVDGKAAEYVNINILGTRFGTLSDASGRFEIKNVKSGTYTLRVSLVGLETKEQSIQVQSGQVTNVPDIFLAENANQLQEVLVLAGAGKYNEGEVSPSLRLATPILELPQNVQLLSSKMLADQQVTSMSDGVIRNVSGATRLEHWGDMYTNVHARGDRVAAFRNGVNVTSPWGPLTEDMSFVERIEFVKGPAGFMMSNGDPSGIYNVVTKRPTGETRGEVGLMLGSFDFYRATLDLDGKINDRLLYRVNTMGQSKNSFRANEYNNRFSIAPVLTYKLSDKSTLTAEYIYQFARMSNVGSYYVFDTKGYATLPRDFTLMEPGLDPTTIHDHNLNLQFQHQLSDNWKLTAQLSYFDYKQQGSSMWPNAVNPDGSIIRSVSIWDASNVQKFGQVFVNGDIKTGVVRHRILGGLDLGSKEYMADWNQAHALDTTGSFNIHHPVYGMPANGFPSFDRSKGLRERAGLYGIVSQSYTGLYLQDELGFFDNRLRLTLAGRYTDARNNDYNTVTSAKRFTPRVGLSYSINDNTAVYALFDQTFVPQSGLRRDGKSIVPMTGDNLEAGIKRNWFGGKWMTSLTVYRIIKNNQTVPDPSNGAGESYVVQFGQTKTEGIEFDLRGEIVPGLTLVANYALTDSKITKSTTESEIGNKVPGYAKHNGNAWLNYKLQKGVLKGLGISAGINYQVDRTTWSWPGATGQMPLPDYTRIDGGAFWENGKTRLTLNVFNIANKYLYTGASYGAYYYWQAEAPRNLRLGLIQRF</sequence>
<dbReference type="PROSITE" id="PS52016">
    <property type="entry name" value="TONB_DEPENDENT_REC_3"/>
    <property type="match status" value="1"/>
</dbReference>
<dbReference type="CDD" id="cd01347">
    <property type="entry name" value="ligand_gated_channel"/>
    <property type="match status" value="1"/>
</dbReference>
<keyword evidence="4 14" id="KW-1134">Transmembrane beta strand</keyword>
<dbReference type="PANTHER" id="PTHR32552">
    <property type="entry name" value="FERRICHROME IRON RECEPTOR-RELATED"/>
    <property type="match status" value="1"/>
</dbReference>
<evidence type="ECO:0000256" key="11">
    <source>
        <dbReference type="ARBA" id="ARBA00023136"/>
    </source>
</evidence>
<evidence type="ECO:0000256" key="5">
    <source>
        <dbReference type="ARBA" id="ARBA00022496"/>
    </source>
</evidence>
<accession>A0A1G9W2L3</accession>
<reference evidence="19 20" key="1">
    <citation type="submission" date="2016-10" db="EMBL/GenBank/DDBJ databases">
        <authorList>
            <person name="de Groot N.N."/>
        </authorList>
    </citation>
    <scope>NUCLEOTIDE SEQUENCE [LARGE SCALE GENOMIC DNA]</scope>
    <source>
        <strain evidence="19 20">DSM 21668</strain>
    </source>
</reference>
<dbReference type="Pfam" id="PF00593">
    <property type="entry name" value="TonB_dep_Rec_b-barrel"/>
    <property type="match status" value="1"/>
</dbReference>
<comment type="subcellular location">
    <subcellularLocation>
        <location evidence="1 14">Cell outer membrane</location>
        <topology evidence="1 14">Multi-pass membrane protein</topology>
    </subcellularLocation>
</comment>
<keyword evidence="20" id="KW-1185">Reference proteome</keyword>
<dbReference type="SUPFAM" id="SSF56935">
    <property type="entry name" value="Porins"/>
    <property type="match status" value="1"/>
</dbReference>
<dbReference type="AlphaFoldDB" id="A0A1G9W2L3"/>
<organism evidence="19 20">
    <name type="scientific">Siphonobacter aquaeclarae</name>
    <dbReference type="NCBI Taxonomy" id="563176"/>
    <lineage>
        <taxon>Bacteria</taxon>
        <taxon>Pseudomonadati</taxon>
        <taxon>Bacteroidota</taxon>
        <taxon>Cytophagia</taxon>
        <taxon>Cytophagales</taxon>
        <taxon>Cytophagaceae</taxon>
        <taxon>Siphonobacter</taxon>
    </lineage>
</organism>
<keyword evidence="5" id="KW-0410">Iron transport</keyword>
<evidence type="ECO:0000313" key="19">
    <source>
        <dbReference type="EMBL" id="SDM78543.1"/>
    </source>
</evidence>
<feature type="chain" id="PRO_5011580888" evidence="16">
    <location>
        <begin position="20"/>
        <end position="783"/>
    </location>
</feature>
<evidence type="ECO:0000256" key="16">
    <source>
        <dbReference type="SAM" id="SignalP"/>
    </source>
</evidence>
<evidence type="ECO:0000256" key="6">
    <source>
        <dbReference type="ARBA" id="ARBA00022692"/>
    </source>
</evidence>
<dbReference type="InterPro" id="IPR012910">
    <property type="entry name" value="Plug_dom"/>
</dbReference>
<dbReference type="GO" id="GO:0015891">
    <property type="term" value="P:siderophore transport"/>
    <property type="evidence" value="ECO:0007669"/>
    <property type="project" value="InterPro"/>
</dbReference>
<dbReference type="InterPro" id="IPR010917">
    <property type="entry name" value="TonB_rcpt_CS"/>
</dbReference>
<evidence type="ECO:0000256" key="7">
    <source>
        <dbReference type="ARBA" id="ARBA00022729"/>
    </source>
</evidence>
<evidence type="ECO:0000256" key="12">
    <source>
        <dbReference type="ARBA" id="ARBA00023170"/>
    </source>
</evidence>
<keyword evidence="12" id="KW-0675">Receptor</keyword>
<proteinExistence type="inferred from homology"/>
<dbReference type="Gene3D" id="2.60.40.1120">
    <property type="entry name" value="Carboxypeptidase-like, regulatory domain"/>
    <property type="match status" value="1"/>
</dbReference>
<gene>
    <name evidence="19" type="ORF">SAMN04488090_4224</name>
</gene>
<dbReference type="PANTHER" id="PTHR32552:SF68">
    <property type="entry name" value="FERRICHROME OUTER MEMBRANE TRANSPORTER_PHAGE RECEPTOR"/>
    <property type="match status" value="1"/>
</dbReference>
<dbReference type="RefSeq" id="WP_093207639.1">
    <property type="nucleotide sequence ID" value="NZ_FNGS01000009.1"/>
</dbReference>
<feature type="domain" description="TonB-dependent receptor plug" evidence="18">
    <location>
        <begin position="134"/>
        <end position="232"/>
    </location>
</feature>
<dbReference type="Pfam" id="PF13715">
    <property type="entry name" value="CarbopepD_reg_2"/>
    <property type="match status" value="1"/>
</dbReference>
<dbReference type="Pfam" id="PF07715">
    <property type="entry name" value="Plug"/>
    <property type="match status" value="1"/>
</dbReference>
<evidence type="ECO:0000256" key="13">
    <source>
        <dbReference type="ARBA" id="ARBA00023237"/>
    </source>
</evidence>
<evidence type="ECO:0000256" key="3">
    <source>
        <dbReference type="ARBA" id="ARBA00022448"/>
    </source>
</evidence>
<keyword evidence="8" id="KW-0408">Iron</keyword>
<dbReference type="STRING" id="563176.SAMN04488090_4224"/>
<dbReference type="InterPro" id="IPR036942">
    <property type="entry name" value="Beta-barrel_TonB_sf"/>
</dbReference>
<dbReference type="GO" id="GO:0015344">
    <property type="term" value="F:siderophore uptake transmembrane transporter activity"/>
    <property type="evidence" value="ECO:0007669"/>
    <property type="project" value="TreeGrafter"/>
</dbReference>
<evidence type="ECO:0000256" key="8">
    <source>
        <dbReference type="ARBA" id="ARBA00023004"/>
    </source>
</evidence>
<dbReference type="GO" id="GO:0030246">
    <property type="term" value="F:carbohydrate binding"/>
    <property type="evidence" value="ECO:0007669"/>
    <property type="project" value="InterPro"/>
</dbReference>
<comment type="similarity">
    <text evidence="2 14 15">Belongs to the TonB-dependent receptor family.</text>
</comment>
<protein>
    <submittedName>
        <fullName evidence="19">Iron complex outermembrane recepter protein</fullName>
    </submittedName>
</protein>
<dbReference type="InterPro" id="IPR010105">
    <property type="entry name" value="TonB_sidphr_rcpt"/>
</dbReference>
<dbReference type="EMBL" id="FNGS01000009">
    <property type="protein sequence ID" value="SDM78543.1"/>
    <property type="molecule type" value="Genomic_DNA"/>
</dbReference>
<feature type="domain" description="TonB-dependent receptor-like beta-barrel" evidence="17">
    <location>
        <begin position="323"/>
        <end position="750"/>
    </location>
</feature>
<dbReference type="InterPro" id="IPR037066">
    <property type="entry name" value="Plug_dom_sf"/>
</dbReference>
<evidence type="ECO:0000256" key="1">
    <source>
        <dbReference type="ARBA" id="ARBA00004571"/>
    </source>
</evidence>
<keyword evidence="6 14" id="KW-0812">Transmembrane</keyword>
<dbReference type="InterPro" id="IPR039426">
    <property type="entry name" value="TonB-dep_rcpt-like"/>
</dbReference>
<dbReference type="GO" id="GO:0038023">
    <property type="term" value="F:signaling receptor activity"/>
    <property type="evidence" value="ECO:0007669"/>
    <property type="project" value="InterPro"/>
</dbReference>
<dbReference type="SUPFAM" id="SSF49452">
    <property type="entry name" value="Starch-binding domain-like"/>
    <property type="match status" value="1"/>
</dbReference>
<name>A0A1G9W2L3_9BACT</name>
<evidence type="ECO:0000256" key="10">
    <source>
        <dbReference type="ARBA" id="ARBA00023077"/>
    </source>
</evidence>
<evidence type="ECO:0000256" key="4">
    <source>
        <dbReference type="ARBA" id="ARBA00022452"/>
    </source>
</evidence>
<dbReference type="OrthoDB" id="9758472at2"/>
<dbReference type="Gene3D" id="2.40.170.20">
    <property type="entry name" value="TonB-dependent receptor, beta-barrel domain"/>
    <property type="match status" value="1"/>
</dbReference>
<keyword evidence="9" id="KW-0406">Ion transport</keyword>
<keyword evidence="10 15" id="KW-0798">TonB box</keyword>
<evidence type="ECO:0000259" key="18">
    <source>
        <dbReference type="Pfam" id="PF07715"/>
    </source>
</evidence>
<evidence type="ECO:0000256" key="2">
    <source>
        <dbReference type="ARBA" id="ARBA00009810"/>
    </source>
</evidence>
<dbReference type="PROSITE" id="PS01156">
    <property type="entry name" value="TONB_DEPENDENT_REC_2"/>
    <property type="match status" value="1"/>
</dbReference>
<keyword evidence="13 14" id="KW-0998">Cell outer membrane</keyword>
<evidence type="ECO:0000259" key="17">
    <source>
        <dbReference type="Pfam" id="PF00593"/>
    </source>
</evidence>
<feature type="signal peptide" evidence="16">
    <location>
        <begin position="1"/>
        <end position="19"/>
    </location>
</feature>
<dbReference type="Proteomes" id="UP000198901">
    <property type="component" value="Unassembled WGS sequence"/>
</dbReference>
<keyword evidence="3 14" id="KW-0813">Transport</keyword>
<evidence type="ECO:0000256" key="14">
    <source>
        <dbReference type="PROSITE-ProRule" id="PRU01360"/>
    </source>
</evidence>
<evidence type="ECO:0000313" key="20">
    <source>
        <dbReference type="Proteomes" id="UP000198901"/>
    </source>
</evidence>
<dbReference type="NCBIfam" id="TIGR01783">
    <property type="entry name" value="TonB-siderophor"/>
    <property type="match status" value="1"/>
</dbReference>
<dbReference type="Gene3D" id="2.170.130.10">
    <property type="entry name" value="TonB-dependent receptor, plug domain"/>
    <property type="match status" value="1"/>
</dbReference>
<keyword evidence="11 14" id="KW-0472">Membrane</keyword>